<keyword evidence="1" id="KW-0732">Signal</keyword>
<dbReference type="InterPro" id="IPR003795">
    <property type="entry name" value="DUF192"/>
</dbReference>
<dbReference type="Gene3D" id="2.60.120.1140">
    <property type="entry name" value="Protein of unknown function DUF192"/>
    <property type="match status" value="1"/>
</dbReference>
<dbReference type="PANTHER" id="PTHR37953:SF1">
    <property type="entry name" value="UPF0127 PROTEIN MJ1496"/>
    <property type="match status" value="1"/>
</dbReference>
<dbReference type="EMBL" id="JAOVZO020000017">
    <property type="protein sequence ID" value="MDC8013368.1"/>
    <property type="molecule type" value="Genomic_DNA"/>
</dbReference>
<dbReference type="Proteomes" id="UP001139971">
    <property type="component" value="Unassembled WGS sequence"/>
</dbReference>
<dbReference type="InterPro" id="IPR038695">
    <property type="entry name" value="Saro_0823-like_sf"/>
</dbReference>
<feature type="signal peptide" evidence="1">
    <location>
        <begin position="1"/>
        <end position="22"/>
    </location>
</feature>
<protein>
    <submittedName>
        <fullName evidence="2">DUF192 domain-containing protein</fullName>
    </submittedName>
</protein>
<keyword evidence="3" id="KW-1185">Reference proteome</keyword>
<evidence type="ECO:0000313" key="3">
    <source>
        <dbReference type="Proteomes" id="UP001139971"/>
    </source>
</evidence>
<dbReference type="PANTHER" id="PTHR37953">
    <property type="entry name" value="UPF0127 PROTEIN MJ1496"/>
    <property type="match status" value="1"/>
</dbReference>
<reference evidence="2" key="1">
    <citation type="submission" date="2023-02" db="EMBL/GenBank/DDBJ databases">
        <title>Tahibacter soli sp. nov. isolated from soil.</title>
        <authorList>
            <person name="Baek J.H."/>
            <person name="Lee J.K."/>
            <person name="Choi D.G."/>
            <person name="Jeon C.O."/>
        </authorList>
    </citation>
    <scope>NUCLEOTIDE SEQUENCE</scope>
    <source>
        <strain evidence="2">BL</strain>
    </source>
</reference>
<dbReference type="AlphaFoldDB" id="A0A9X3YMB9"/>
<accession>A0A9X3YMB9</accession>
<organism evidence="2 3">
    <name type="scientific">Tahibacter soli</name>
    <dbReference type="NCBI Taxonomy" id="2983605"/>
    <lineage>
        <taxon>Bacteria</taxon>
        <taxon>Pseudomonadati</taxon>
        <taxon>Pseudomonadota</taxon>
        <taxon>Gammaproteobacteria</taxon>
        <taxon>Lysobacterales</taxon>
        <taxon>Rhodanobacteraceae</taxon>
        <taxon>Tahibacter</taxon>
    </lineage>
</organism>
<gene>
    <name evidence="2" type="ORF">OD750_012535</name>
</gene>
<dbReference type="Pfam" id="PF02643">
    <property type="entry name" value="DUF192"/>
    <property type="match status" value="1"/>
</dbReference>
<dbReference type="RefSeq" id="WP_263545577.1">
    <property type="nucleotide sequence ID" value="NZ_JAOVZO020000017.1"/>
</dbReference>
<evidence type="ECO:0000256" key="1">
    <source>
        <dbReference type="SAM" id="SignalP"/>
    </source>
</evidence>
<feature type="chain" id="PRO_5040780658" evidence="1">
    <location>
        <begin position="23"/>
        <end position="144"/>
    </location>
</feature>
<evidence type="ECO:0000313" key="2">
    <source>
        <dbReference type="EMBL" id="MDC8013368.1"/>
    </source>
</evidence>
<proteinExistence type="predicted"/>
<comment type="caution">
    <text evidence="2">The sequence shown here is derived from an EMBL/GenBank/DDBJ whole genome shotgun (WGS) entry which is preliminary data.</text>
</comment>
<sequence length="144" mass="16108">MSTRVIRALGALALAACSNLHAQAVSYVMLKEHRFIVELADNDETRTRGLMFRERMGKEHGMLFTFPAEMPLAFWMKNTLIPLDMLFFDKQQRLVSVQQNVPPCKADPCSTYPSAGPAMYVLELNAGQAAKLGVKPGDKLDIHR</sequence>
<name>A0A9X3YMB9_9GAMM</name>